<dbReference type="Proteomes" id="UP000541558">
    <property type="component" value="Unassembled WGS sequence"/>
</dbReference>
<organism evidence="2 3">
    <name type="scientific">Ephemerocybe angulata</name>
    <dbReference type="NCBI Taxonomy" id="980116"/>
    <lineage>
        <taxon>Eukaryota</taxon>
        <taxon>Fungi</taxon>
        <taxon>Dikarya</taxon>
        <taxon>Basidiomycota</taxon>
        <taxon>Agaricomycotina</taxon>
        <taxon>Agaricomycetes</taxon>
        <taxon>Agaricomycetidae</taxon>
        <taxon>Agaricales</taxon>
        <taxon>Agaricineae</taxon>
        <taxon>Psathyrellaceae</taxon>
        <taxon>Ephemerocybe</taxon>
    </lineage>
</organism>
<feature type="transmembrane region" description="Helical" evidence="1">
    <location>
        <begin position="160"/>
        <end position="184"/>
    </location>
</feature>
<sequence length="232" mass="25594">MSRQQHRHDSMAKADYLVEELKEVPASATGDSPPDKIQYDSLISGFNALCVAAGFVAAIQAQLMSLTIDKDDTLGIRAINALFMGGMLVDIMAAMMGYLTIRWLERMRDAEQTLLNKLLQLKTNGRKVDSATGAKPVDFDSASINIGPPSLAHKFMALSLMIPLPFVMIGIAAMLAGIYVYVWTQHPTPVAIVVTVMGLSTLPFIACDFMIGRNEDRRKFIIRRLCELQGDW</sequence>
<keyword evidence="1" id="KW-1133">Transmembrane helix</keyword>
<gene>
    <name evidence="2" type="ORF">D9611_007808</name>
</gene>
<dbReference type="EMBL" id="JAACJK010000004">
    <property type="protein sequence ID" value="KAF5340260.1"/>
    <property type="molecule type" value="Genomic_DNA"/>
</dbReference>
<evidence type="ECO:0000313" key="2">
    <source>
        <dbReference type="EMBL" id="KAF5340260.1"/>
    </source>
</evidence>
<comment type="caution">
    <text evidence="2">The sequence shown here is derived from an EMBL/GenBank/DDBJ whole genome shotgun (WGS) entry which is preliminary data.</text>
</comment>
<proteinExistence type="predicted"/>
<accession>A0A8H5CED7</accession>
<reference evidence="2 3" key="1">
    <citation type="journal article" date="2020" name="ISME J.">
        <title>Uncovering the hidden diversity of litter-decomposition mechanisms in mushroom-forming fungi.</title>
        <authorList>
            <person name="Floudas D."/>
            <person name="Bentzer J."/>
            <person name="Ahren D."/>
            <person name="Johansson T."/>
            <person name="Persson P."/>
            <person name="Tunlid A."/>
        </authorList>
    </citation>
    <scope>NUCLEOTIDE SEQUENCE [LARGE SCALE GENOMIC DNA]</scope>
    <source>
        <strain evidence="2 3">CBS 175.51</strain>
    </source>
</reference>
<evidence type="ECO:0000313" key="3">
    <source>
        <dbReference type="Proteomes" id="UP000541558"/>
    </source>
</evidence>
<dbReference type="AlphaFoldDB" id="A0A8H5CED7"/>
<keyword evidence="1" id="KW-0812">Transmembrane</keyword>
<keyword evidence="1" id="KW-0472">Membrane</keyword>
<protein>
    <submittedName>
        <fullName evidence="2">Uncharacterized protein</fullName>
    </submittedName>
</protein>
<feature type="transmembrane region" description="Helical" evidence="1">
    <location>
        <begin position="190"/>
        <end position="211"/>
    </location>
</feature>
<feature type="transmembrane region" description="Helical" evidence="1">
    <location>
        <begin position="81"/>
        <end position="101"/>
    </location>
</feature>
<keyword evidence="3" id="KW-1185">Reference proteome</keyword>
<name>A0A8H5CED7_9AGAR</name>
<evidence type="ECO:0000256" key="1">
    <source>
        <dbReference type="SAM" id="Phobius"/>
    </source>
</evidence>
<feature type="transmembrane region" description="Helical" evidence="1">
    <location>
        <begin position="42"/>
        <end position="61"/>
    </location>
</feature>
<dbReference type="OrthoDB" id="3152367at2759"/>